<accession>A0A1F6CLT6</accession>
<dbReference type="InterPro" id="IPR010075">
    <property type="entry name" value="PRibForGlyAmidine_synth_PurQ"/>
</dbReference>
<protein>
    <submittedName>
        <fullName evidence="8">Phosphoribosylformylglycinamidine synthase I</fullName>
    </submittedName>
</protein>
<evidence type="ECO:0000256" key="1">
    <source>
        <dbReference type="ARBA" id="ARBA00022490"/>
    </source>
</evidence>
<dbReference type="Gene3D" id="3.40.50.880">
    <property type="match status" value="1"/>
</dbReference>
<evidence type="ECO:0000313" key="8">
    <source>
        <dbReference type="EMBL" id="OGG49997.1"/>
    </source>
</evidence>
<dbReference type="AlphaFoldDB" id="A0A1F6CLT6"/>
<dbReference type="SUPFAM" id="SSF52317">
    <property type="entry name" value="Class I glutamine amidotransferase-like"/>
    <property type="match status" value="1"/>
</dbReference>
<dbReference type="GO" id="GO:0005737">
    <property type="term" value="C:cytoplasm"/>
    <property type="evidence" value="ECO:0007669"/>
    <property type="project" value="TreeGrafter"/>
</dbReference>
<keyword evidence="7" id="KW-0315">Glutamine amidotransferase</keyword>
<dbReference type="GO" id="GO:0005524">
    <property type="term" value="F:ATP binding"/>
    <property type="evidence" value="ECO:0007669"/>
    <property type="project" value="UniProtKB-KW"/>
</dbReference>
<evidence type="ECO:0000256" key="3">
    <source>
        <dbReference type="ARBA" id="ARBA00022741"/>
    </source>
</evidence>
<proteinExistence type="predicted"/>
<keyword evidence="4" id="KW-0658">Purine biosynthesis</keyword>
<evidence type="ECO:0000256" key="4">
    <source>
        <dbReference type="ARBA" id="ARBA00022755"/>
    </source>
</evidence>
<comment type="caution">
    <text evidence="8">The sequence shown here is derived from an EMBL/GenBank/DDBJ whole genome shotgun (WGS) entry which is preliminary data.</text>
</comment>
<dbReference type="Pfam" id="PF13507">
    <property type="entry name" value="GATase_5"/>
    <property type="match status" value="1"/>
</dbReference>
<dbReference type="GO" id="GO:0004642">
    <property type="term" value="F:phosphoribosylformylglycinamidine synthase activity"/>
    <property type="evidence" value="ECO:0007669"/>
    <property type="project" value="InterPro"/>
</dbReference>
<keyword evidence="2" id="KW-0436">Ligase</keyword>
<gene>
    <name evidence="8" type="ORF">A2704_06345</name>
</gene>
<dbReference type="PANTHER" id="PTHR10099:SF1">
    <property type="entry name" value="PHOSPHORIBOSYLFORMYLGLYCINAMIDINE SYNTHASE"/>
    <property type="match status" value="1"/>
</dbReference>
<keyword evidence="3" id="KW-0547">Nucleotide-binding</keyword>
<dbReference type="PANTHER" id="PTHR10099">
    <property type="entry name" value="PHOSPHORIBOSYLFORMYLGLYCINAMIDINE SYNTHASE"/>
    <property type="match status" value="1"/>
</dbReference>
<evidence type="ECO:0000256" key="5">
    <source>
        <dbReference type="ARBA" id="ARBA00022801"/>
    </source>
</evidence>
<keyword evidence="6" id="KW-0067">ATP-binding</keyword>
<evidence type="ECO:0000313" key="9">
    <source>
        <dbReference type="Proteomes" id="UP000176445"/>
    </source>
</evidence>
<dbReference type="GO" id="GO:0006189">
    <property type="term" value="P:'de novo' IMP biosynthetic process"/>
    <property type="evidence" value="ECO:0007669"/>
    <property type="project" value="InterPro"/>
</dbReference>
<evidence type="ECO:0000256" key="2">
    <source>
        <dbReference type="ARBA" id="ARBA00022598"/>
    </source>
</evidence>
<dbReference type="InterPro" id="IPR029062">
    <property type="entry name" value="Class_I_gatase-like"/>
</dbReference>
<dbReference type="Proteomes" id="UP000176445">
    <property type="component" value="Unassembled WGS sequence"/>
</dbReference>
<dbReference type="EMBL" id="MFKW01000059">
    <property type="protein sequence ID" value="OGG49997.1"/>
    <property type="molecule type" value="Genomic_DNA"/>
</dbReference>
<dbReference type="PIRSF" id="PIRSF001586">
    <property type="entry name" value="FGAM_synth_I"/>
    <property type="match status" value="1"/>
</dbReference>
<dbReference type="SMART" id="SM01211">
    <property type="entry name" value="GATase_5"/>
    <property type="match status" value="1"/>
</dbReference>
<keyword evidence="1" id="KW-0963">Cytoplasm</keyword>
<dbReference type="NCBIfam" id="TIGR01737">
    <property type="entry name" value="FGAM_synth_I"/>
    <property type="match status" value="1"/>
</dbReference>
<evidence type="ECO:0000256" key="6">
    <source>
        <dbReference type="ARBA" id="ARBA00022840"/>
    </source>
</evidence>
<organism evidence="8 9">
    <name type="scientific">Candidatus Kaiserbacteria bacterium RIFCSPHIGHO2_01_FULL_54_36b</name>
    <dbReference type="NCBI Taxonomy" id="1798483"/>
    <lineage>
        <taxon>Bacteria</taxon>
        <taxon>Candidatus Kaiseribacteriota</taxon>
    </lineage>
</organism>
<name>A0A1F6CLT6_9BACT</name>
<evidence type="ECO:0000256" key="7">
    <source>
        <dbReference type="ARBA" id="ARBA00022962"/>
    </source>
</evidence>
<dbReference type="GO" id="GO:0016787">
    <property type="term" value="F:hydrolase activity"/>
    <property type="evidence" value="ECO:0007669"/>
    <property type="project" value="UniProtKB-KW"/>
</dbReference>
<reference evidence="8 9" key="1">
    <citation type="journal article" date="2016" name="Nat. Commun.">
        <title>Thousands of microbial genomes shed light on interconnected biogeochemical processes in an aquifer system.</title>
        <authorList>
            <person name="Anantharaman K."/>
            <person name="Brown C.T."/>
            <person name="Hug L.A."/>
            <person name="Sharon I."/>
            <person name="Castelle C.J."/>
            <person name="Probst A.J."/>
            <person name="Thomas B.C."/>
            <person name="Singh A."/>
            <person name="Wilkins M.J."/>
            <person name="Karaoz U."/>
            <person name="Brodie E.L."/>
            <person name="Williams K.H."/>
            <person name="Hubbard S.S."/>
            <person name="Banfield J.F."/>
        </authorList>
    </citation>
    <scope>NUCLEOTIDE SEQUENCE [LARGE SCALE GENOMIC DNA]</scope>
</reference>
<dbReference type="PROSITE" id="PS51273">
    <property type="entry name" value="GATASE_TYPE_1"/>
    <property type="match status" value="1"/>
</dbReference>
<keyword evidence="5" id="KW-0378">Hydrolase</keyword>
<sequence length="256" mass="27994">MTKPHVIIFSGYGLNTEDETKAAFESVGATADIIHINDLIAKPSLLSKAQILVMPGGFSYGDDTGSGKAYGNRLKQHLGKEIEKFLARDTLMIGICNGFQIITNAGFVPGALLTNDSGRYSCRWVDLEVTGESPWLKGIKTLSVPIAHGEGKYYAPPEMLAQLKKDGAIAFKYTVGETSKHFNMPANPNGALENIAGVTSHNGRVLGLMPHPERAVRFTQLPHWTYLREGYVRDGKELPTEGPGLQIFRNAVNYFI</sequence>
<dbReference type="CDD" id="cd01740">
    <property type="entry name" value="GATase1_FGAR_AT"/>
    <property type="match status" value="1"/>
</dbReference>